<feature type="transmembrane region" description="Helical" evidence="2">
    <location>
        <begin position="330"/>
        <end position="351"/>
    </location>
</feature>
<dbReference type="OrthoDB" id="38531at2759"/>
<accession>A0A409VHA8</accession>
<name>A0A409VHA8_9AGAR</name>
<feature type="transmembrane region" description="Helical" evidence="2">
    <location>
        <begin position="865"/>
        <end position="882"/>
    </location>
</feature>
<feature type="region of interest" description="Disordered" evidence="1">
    <location>
        <begin position="179"/>
        <end position="257"/>
    </location>
</feature>
<keyword evidence="6" id="KW-1185">Reference proteome</keyword>
<evidence type="ECO:0000259" key="4">
    <source>
        <dbReference type="Pfam" id="PF25550"/>
    </source>
</evidence>
<keyword evidence="2" id="KW-0472">Membrane</keyword>
<dbReference type="Pfam" id="PF13632">
    <property type="entry name" value="Glyco_trans_2_3"/>
    <property type="match status" value="1"/>
</dbReference>
<feature type="compositionally biased region" description="Low complexity" evidence="1">
    <location>
        <begin position="242"/>
        <end position="253"/>
    </location>
</feature>
<dbReference type="Pfam" id="PF25550">
    <property type="entry name" value="DUF7928"/>
    <property type="match status" value="1"/>
</dbReference>
<feature type="transmembrane region" description="Helical" evidence="2">
    <location>
        <begin position="737"/>
        <end position="758"/>
    </location>
</feature>
<evidence type="ECO:0000313" key="6">
    <source>
        <dbReference type="Proteomes" id="UP000284842"/>
    </source>
</evidence>
<feature type="transmembrane region" description="Helical" evidence="2">
    <location>
        <begin position="894"/>
        <end position="916"/>
    </location>
</feature>
<feature type="compositionally biased region" description="Basic and acidic residues" evidence="1">
    <location>
        <begin position="205"/>
        <end position="226"/>
    </location>
</feature>
<keyword evidence="2" id="KW-0812">Transmembrane</keyword>
<dbReference type="InterPro" id="IPR057688">
    <property type="entry name" value="DUF7928"/>
</dbReference>
<organism evidence="5 6">
    <name type="scientific">Panaeolus cyanescens</name>
    <dbReference type="NCBI Taxonomy" id="181874"/>
    <lineage>
        <taxon>Eukaryota</taxon>
        <taxon>Fungi</taxon>
        <taxon>Dikarya</taxon>
        <taxon>Basidiomycota</taxon>
        <taxon>Agaricomycotina</taxon>
        <taxon>Agaricomycetes</taxon>
        <taxon>Agaricomycetidae</taxon>
        <taxon>Agaricales</taxon>
        <taxon>Agaricineae</taxon>
        <taxon>Galeropsidaceae</taxon>
        <taxon>Panaeolus</taxon>
    </lineage>
</organism>
<feature type="domain" description="DUF7928" evidence="4">
    <location>
        <begin position="14"/>
        <end position="167"/>
    </location>
</feature>
<feature type="transmembrane region" description="Helical" evidence="2">
    <location>
        <begin position="297"/>
        <end position="318"/>
    </location>
</feature>
<gene>
    <name evidence="5" type="ORF">CVT24_011802</name>
</gene>
<dbReference type="PANTHER" id="PTHR35408">
    <property type="entry name" value="CHROMOSOME 15, WHOLE GENOME SHOTGUN SEQUENCE"/>
    <property type="match status" value="1"/>
</dbReference>
<feature type="compositionally biased region" description="Basic and acidic residues" evidence="1">
    <location>
        <begin position="277"/>
        <end position="287"/>
    </location>
</feature>
<reference evidence="5 6" key="1">
    <citation type="journal article" date="2018" name="Evol. Lett.">
        <title>Horizontal gene cluster transfer increased hallucinogenic mushroom diversity.</title>
        <authorList>
            <person name="Reynolds H.T."/>
            <person name="Vijayakumar V."/>
            <person name="Gluck-Thaler E."/>
            <person name="Korotkin H.B."/>
            <person name="Matheny P.B."/>
            <person name="Slot J.C."/>
        </authorList>
    </citation>
    <scope>NUCLEOTIDE SEQUENCE [LARGE SCALE GENOMIC DNA]</scope>
    <source>
        <strain evidence="5 6">2629</strain>
    </source>
</reference>
<dbReference type="Gene3D" id="3.90.550.10">
    <property type="entry name" value="Spore Coat Polysaccharide Biosynthesis Protein SpsA, Chain A"/>
    <property type="match status" value="1"/>
</dbReference>
<comment type="caution">
    <text evidence="5">The sequence shown here is derived from an EMBL/GenBank/DDBJ whole genome shotgun (WGS) entry which is preliminary data.</text>
</comment>
<feature type="domain" description="Glycosyltransferase 2-like" evidence="3">
    <location>
        <begin position="546"/>
        <end position="755"/>
    </location>
</feature>
<evidence type="ECO:0000256" key="1">
    <source>
        <dbReference type="SAM" id="MobiDB-lite"/>
    </source>
</evidence>
<evidence type="ECO:0000313" key="5">
    <source>
        <dbReference type="EMBL" id="PPQ65648.1"/>
    </source>
</evidence>
<feature type="transmembrane region" description="Helical" evidence="2">
    <location>
        <begin position="770"/>
        <end position="790"/>
    </location>
</feature>
<dbReference type="PANTHER" id="PTHR35408:SF2">
    <property type="entry name" value="GLYCOSYLTRANSFERASE 2-LIKE DOMAIN-CONTAINING PROTEIN"/>
    <property type="match status" value="1"/>
</dbReference>
<dbReference type="InterPro" id="IPR001173">
    <property type="entry name" value="Glyco_trans_2-like"/>
</dbReference>
<feature type="compositionally biased region" description="Polar residues" evidence="1">
    <location>
        <begin position="188"/>
        <end position="204"/>
    </location>
</feature>
<dbReference type="SUPFAM" id="SSF53448">
    <property type="entry name" value="Nucleotide-diphospho-sugar transferases"/>
    <property type="match status" value="1"/>
</dbReference>
<keyword evidence="2" id="KW-1133">Transmembrane helix</keyword>
<dbReference type="AlphaFoldDB" id="A0A409VHA8"/>
<sequence>MAAVTIYNSDYDLWDAWLHKIYESTQQENWFMPVEETLSTGVAMRVENGFFRVFPYESPALIPFEAAVRKLNPVVAVKIRNASVQAAIRQIGPEDTCLYIDQNTRIQILDSIAFLPQAEKDQCGAFIRDERSVVLWSFNLENIIPLCKEFEEKLIKHIWRTRNLTSQPSHRATASLISSSMAGGDESPSPSAGASVAMGNSQVELNEKRSAEVGRERESGERRKSEAGSAANSSNPSDGGDASANAANANANAPQKKGAWWSWRLQPRAGSASGGARDPEKGGKEKKERKLVLIGPVYAGLGAAMAAYFMSAGVGVLLEEYALDHQPMRFLLLLTTPVIFCVSIFFCLQLIGNVCLIFGPVAQYHENSMYYSAVKPEPNPEVDRNLPHITIQMPVYKESLELTIAPSVYSVKKAMQTYARQGGTSAIFICDDGMQLISEKDRQERIAFYANHNIGWTARPGHNSAPGGFKRAGKFKKASNMNYGLQLSLKLEKFLAKLEAEGVEDDIDECLEDKAMKLAQEEMFEESGRQFQPWCANGKSLRMGEIILIIDSDTVVPEDCFRDAAREMYESPDVAIIQHESDVMQVAHHYFENGITHFTQRINKCISLGCANGEVAPFVGHNAFLRWSAVQDVAFVDPVDGKKKQWSENNVSEDFDIALRLLLHGYTLRWATYSNGGFKEGVSLTVVDELARWQKYAYGCNEIIFNPVIKWWKAGPISPQLRGFVWSKAPVHYKIGMMSYGIAAATVGSILNYLLLGLAPTLDRFYLHSFEILLACTVVFPGVGNVGYTLLEYRLGQKNFFGALFENLRWVPFFLFFFGGLSIHLSTAILAHMFSYDMTWGSTGKEVERSSFWIEVPRIWQRFKLSFIICFAAIAMMIVFTTDVVPFEWQIPGWNWALIIPLALVVGCHILLPIVLNPWLMIFSY</sequence>
<dbReference type="Proteomes" id="UP000284842">
    <property type="component" value="Unassembled WGS sequence"/>
</dbReference>
<evidence type="ECO:0000259" key="3">
    <source>
        <dbReference type="Pfam" id="PF13632"/>
    </source>
</evidence>
<protein>
    <submittedName>
        <fullName evidence="5">Uncharacterized protein</fullName>
    </submittedName>
</protein>
<feature type="transmembrane region" description="Helical" evidence="2">
    <location>
        <begin position="810"/>
        <end position="831"/>
    </location>
</feature>
<dbReference type="InParanoid" id="A0A409VHA8"/>
<dbReference type="STRING" id="181874.A0A409VHA8"/>
<dbReference type="InterPro" id="IPR029044">
    <property type="entry name" value="Nucleotide-diphossugar_trans"/>
</dbReference>
<proteinExistence type="predicted"/>
<dbReference type="EMBL" id="NHTK01006061">
    <property type="protein sequence ID" value="PPQ65648.1"/>
    <property type="molecule type" value="Genomic_DNA"/>
</dbReference>
<evidence type="ECO:0000256" key="2">
    <source>
        <dbReference type="SAM" id="Phobius"/>
    </source>
</evidence>
<feature type="region of interest" description="Disordered" evidence="1">
    <location>
        <begin position="268"/>
        <end position="287"/>
    </location>
</feature>